<dbReference type="VEuPathDB" id="FungiDB:ASPSYDRAFT_472237"/>
<gene>
    <name evidence="2" type="ORF">ASPSYDRAFT_472237</name>
</gene>
<evidence type="ECO:0000313" key="2">
    <source>
        <dbReference type="EMBL" id="OJJ54625.1"/>
    </source>
</evidence>
<organism evidence="2 3">
    <name type="scientific">Aspergillus sydowii CBS 593.65</name>
    <dbReference type="NCBI Taxonomy" id="1036612"/>
    <lineage>
        <taxon>Eukaryota</taxon>
        <taxon>Fungi</taxon>
        <taxon>Dikarya</taxon>
        <taxon>Ascomycota</taxon>
        <taxon>Pezizomycotina</taxon>
        <taxon>Eurotiomycetes</taxon>
        <taxon>Eurotiomycetidae</taxon>
        <taxon>Eurotiales</taxon>
        <taxon>Aspergillaceae</taxon>
        <taxon>Aspergillus</taxon>
        <taxon>Aspergillus subgen. Nidulantes</taxon>
    </lineage>
</organism>
<feature type="compositionally biased region" description="Polar residues" evidence="1">
    <location>
        <begin position="106"/>
        <end position="117"/>
    </location>
</feature>
<dbReference type="GeneID" id="63763468"/>
<name>A0A1L9T5F0_9EURO</name>
<reference evidence="3" key="1">
    <citation type="journal article" date="2017" name="Genome Biol.">
        <title>Comparative genomics reveals high biological diversity and specific adaptations in the industrially and medically important fungal genus Aspergillus.</title>
        <authorList>
            <person name="de Vries R.P."/>
            <person name="Riley R."/>
            <person name="Wiebenga A."/>
            <person name="Aguilar-Osorio G."/>
            <person name="Amillis S."/>
            <person name="Uchima C.A."/>
            <person name="Anderluh G."/>
            <person name="Asadollahi M."/>
            <person name="Askin M."/>
            <person name="Barry K."/>
            <person name="Battaglia E."/>
            <person name="Bayram O."/>
            <person name="Benocci T."/>
            <person name="Braus-Stromeyer S.A."/>
            <person name="Caldana C."/>
            <person name="Canovas D."/>
            <person name="Cerqueira G.C."/>
            <person name="Chen F."/>
            <person name="Chen W."/>
            <person name="Choi C."/>
            <person name="Clum A."/>
            <person name="Dos Santos R.A."/>
            <person name="Damasio A.R."/>
            <person name="Diallinas G."/>
            <person name="Emri T."/>
            <person name="Fekete E."/>
            <person name="Flipphi M."/>
            <person name="Freyberg S."/>
            <person name="Gallo A."/>
            <person name="Gournas C."/>
            <person name="Habgood R."/>
            <person name="Hainaut M."/>
            <person name="Harispe M.L."/>
            <person name="Henrissat B."/>
            <person name="Hilden K.S."/>
            <person name="Hope R."/>
            <person name="Hossain A."/>
            <person name="Karabika E."/>
            <person name="Karaffa L."/>
            <person name="Karanyi Z."/>
            <person name="Krasevec N."/>
            <person name="Kuo A."/>
            <person name="Kusch H."/>
            <person name="LaButti K."/>
            <person name="Lagendijk E.L."/>
            <person name="Lapidus A."/>
            <person name="Levasseur A."/>
            <person name="Lindquist E."/>
            <person name="Lipzen A."/>
            <person name="Logrieco A.F."/>
            <person name="MacCabe A."/>
            <person name="Maekelae M.R."/>
            <person name="Malavazi I."/>
            <person name="Melin P."/>
            <person name="Meyer V."/>
            <person name="Mielnichuk N."/>
            <person name="Miskei M."/>
            <person name="Molnar A.P."/>
            <person name="Mule G."/>
            <person name="Ngan C.Y."/>
            <person name="Orejas M."/>
            <person name="Orosz E."/>
            <person name="Ouedraogo J.P."/>
            <person name="Overkamp K.M."/>
            <person name="Park H.-S."/>
            <person name="Perrone G."/>
            <person name="Piumi F."/>
            <person name="Punt P.J."/>
            <person name="Ram A.F."/>
            <person name="Ramon A."/>
            <person name="Rauscher S."/>
            <person name="Record E."/>
            <person name="Riano-Pachon D.M."/>
            <person name="Robert V."/>
            <person name="Roehrig J."/>
            <person name="Ruller R."/>
            <person name="Salamov A."/>
            <person name="Salih N.S."/>
            <person name="Samson R.A."/>
            <person name="Sandor E."/>
            <person name="Sanguinetti M."/>
            <person name="Schuetze T."/>
            <person name="Sepcic K."/>
            <person name="Shelest E."/>
            <person name="Sherlock G."/>
            <person name="Sophianopoulou V."/>
            <person name="Squina F.M."/>
            <person name="Sun H."/>
            <person name="Susca A."/>
            <person name="Todd R.B."/>
            <person name="Tsang A."/>
            <person name="Unkles S.E."/>
            <person name="van de Wiele N."/>
            <person name="van Rossen-Uffink D."/>
            <person name="Oliveira J.V."/>
            <person name="Vesth T.C."/>
            <person name="Visser J."/>
            <person name="Yu J.-H."/>
            <person name="Zhou M."/>
            <person name="Andersen M.R."/>
            <person name="Archer D.B."/>
            <person name="Baker S.E."/>
            <person name="Benoit I."/>
            <person name="Brakhage A.A."/>
            <person name="Braus G.H."/>
            <person name="Fischer R."/>
            <person name="Frisvad J.C."/>
            <person name="Goldman G.H."/>
            <person name="Houbraken J."/>
            <person name="Oakley B."/>
            <person name="Pocsi I."/>
            <person name="Scazzocchio C."/>
            <person name="Seiboth B."/>
            <person name="vanKuyk P.A."/>
            <person name="Wortman J."/>
            <person name="Dyer P.S."/>
            <person name="Grigoriev I.V."/>
        </authorList>
    </citation>
    <scope>NUCLEOTIDE SEQUENCE [LARGE SCALE GENOMIC DNA]</scope>
    <source>
        <strain evidence="3">CBS 593.65</strain>
    </source>
</reference>
<feature type="region of interest" description="Disordered" evidence="1">
    <location>
        <begin position="103"/>
        <end position="155"/>
    </location>
</feature>
<dbReference type="RefSeq" id="XP_040698431.1">
    <property type="nucleotide sequence ID" value="XM_040847395.1"/>
</dbReference>
<dbReference type="EMBL" id="KV878594">
    <property type="protein sequence ID" value="OJJ54625.1"/>
    <property type="molecule type" value="Genomic_DNA"/>
</dbReference>
<feature type="compositionally biased region" description="Polar residues" evidence="1">
    <location>
        <begin position="137"/>
        <end position="152"/>
    </location>
</feature>
<evidence type="ECO:0000313" key="3">
    <source>
        <dbReference type="Proteomes" id="UP000184356"/>
    </source>
</evidence>
<dbReference type="OrthoDB" id="10330200at2759"/>
<dbReference type="AlphaFoldDB" id="A0A1L9T5F0"/>
<keyword evidence="3" id="KW-1185">Reference proteome</keyword>
<protein>
    <submittedName>
        <fullName evidence="2">Uncharacterized protein</fullName>
    </submittedName>
</protein>
<dbReference type="Proteomes" id="UP000184356">
    <property type="component" value="Unassembled WGS sequence"/>
</dbReference>
<accession>A0A1L9T5F0</accession>
<evidence type="ECO:0000256" key="1">
    <source>
        <dbReference type="SAM" id="MobiDB-lite"/>
    </source>
</evidence>
<sequence length="183" mass="19665">MHLALCHDTVGESFSFGIETASSPSQGDGLLYKRQLPWTAPGFSSQHTQHSQINLSLRTVTKMHLALSFAASALLATLTTAAPQAQPEPQVCTGFFARNSYLHPTRSPSTAKASTRANKSDSKPMANANPFRRELNLSRSPGNQTSGASNRECNGEGGRVIVDSVPQFSVEEVYPAVICNVFV</sequence>
<proteinExistence type="predicted"/>